<dbReference type="SUPFAM" id="SSF48452">
    <property type="entry name" value="TPR-like"/>
    <property type="match status" value="2"/>
</dbReference>
<sequence>MFNQLFDYLKNNQQDIILYGVLAVLAIIAVVGIVIWVNKYLYRKHYDFGHKHFELQEFDKSIQEFKIAQKLAKKTLSGKKADVEDTSFLLARVYIASSGWEEAIEALTECVGISPDKTKYHVYLVENYLRAGEYHEARESLHKAFNLISLDAISEVREEKIYAIQRDSKNAEIAGELSRLNSSIAVSESEELDKLEILKSDFEGREFILEGLAGDEQSNLNLAKLYIRQYILEKNGLLHEPQEGEEAYQEGERKKPGTPYLAKAREALEMLEIAAESAEFYHVLAFLSVQEGDPKAAEENYEKAIMYNPQCAEAYYSFGLLCVDILNDPDRAMENFRYAVEHNPKLAKAHHNLALLLLGSEENMEEVKHHFEEAIKINPLFPEVYRDLALILARKGYKQFLLG</sequence>
<dbReference type="InterPro" id="IPR011990">
    <property type="entry name" value="TPR-like_helical_dom_sf"/>
</dbReference>
<keyword evidence="4" id="KW-0472">Membrane</keyword>
<dbReference type="PANTHER" id="PTHR44858">
    <property type="entry name" value="TETRATRICOPEPTIDE REPEAT PROTEIN 6"/>
    <property type="match status" value="1"/>
</dbReference>
<gene>
    <name evidence="6" type="ORF">BECKTUN1418D_GA0071000_10234</name>
    <name evidence="7" type="ORF">BECKTUN1418E_GA0071001_102310</name>
    <name evidence="5" type="ORF">BECKTUN1418F_GA0071002_102210</name>
</gene>
<dbReference type="AlphaFoldDB" id="A0A450ZKZ0"/>
<dbReference type="SMART" id="SM00028">
    <property type="entry name" value="TPR"/>
    <property type="match status" value="6"/>
</dbReference>
<evidence type="ECO:0000313" key="7">
    <source>
        <dbReference type="EMBL" id="VFK54822.1"/>
    </source>
</evidence>
<evidence type="ECO:0000256" key="2">
    <source>
        <dbReference type="ARBA" id="ARBA00022803"/>
    </source>
</evidence>
<dbReference type="InterPro" id="IPR019734">
    <property type="entry name" value="TPR_rpt"/>
</dbReference>
<feature type="repeat" description="TPR" evidence="3">
    <location>
        <begin position="278"/>
        <end position="311"/>
    </location>
</feature>
<accession>A0A450ZKZ0</accession>
<evidence type="ECO:0000256" key="3">
    <source>
        <dbReference type="PROSITE-ProRule" id="PRU00339"/>
    </source>
</evidence>
<evidence type="ECO:0000256" key="1">
    <source>
        <dbReference type="ARBA" id="ARBA00022737"/>
    </source>
</evidence>
<evidence type="ECO:0000313" key="6">
    <source>
        <dbReference type="EMBL" id="VFK54431.1"/>
    </source>
</evidence>
<evidence type="ECO:0000313" key="5">
    <source>
        <dbReference type="EMBL" id="VFK53480.1"/>
    </source>
</evidence>
<name>A0A450ZKZ0_9GAMM</name>
<evidence type="ECO:0000256" key="4">
    <source>
        <dbReference type="SAM" id="Phobius"/>
    </source>
</evidence>
<organism evidence="6">
    <name type="scientific">Candidatus Kentrum sp. TUN</name>
    <dbReference type="NCBI Taxonomy" id="2126343"/>
    <lineage>
        <taxon>Bacteria</taxon>
        <taxon>Pseudomonadati</taxon>
        <taxon>Pseudomonadota</taxon>
        <taxon>Gammaproteobacteria</taxon>
        <taxon>Candidatus Kentrum</taxon>
    </lineage>
</organism>
<dbReference type="Pfam" id="PF13181">
    <property type="entry name" value="TPR_8"/>
    <property type="match status" value="1"/>
</dbReference>
<dbReference type="EMBL" id="CAADFY010000022">
    <property type="protein sequence ID" value="VFK53480.1"/>
    <property type="molecule type" value="Genomic_DNA"/>
</dbReference>
<proteinExistence type="predicted"/>
<feature type="transmembrane region" description="Helical" evidence="4">
    <location>
        <begin position="16"/>
        <end position="37"/>
    </location>
</feature>
<dbReference type="PROSITE" id="PS50005">
    <property type="entry name" value="TPR"/>
    <property type="match status" value="2"/>
</dbReference>
<keyword evidence="4" id="KW-1133">Transmembrane helix</keyword>
<dbReference type="Gene3D" id="1.25.40.10">
    <property type="entry name" value="Tetratricopeptide repeat domain"/>
    <property type="match status" value="2"/>
</dbReference>
<dbReference type="InterPro" id="IPR050498">
    <property type="entry name" value="Ycf3"/>
</dbReference>
<protein>
    <submittedName>
        <fullName evidence="6">Tetratricopeptide repeat-containing protein</fullName>
    </submittedName>
</protein>
<dbReference type="EMBL" id="CAADFX010000023">
    <property type="protein sequence ID" value="VFK54431.1"/>
    <property type="molecule type" value="Genomic_DNA"/>
</dbReference>
<keyword evidence="2 3" id="KW-0802">TPR repeat</keyword>
<reference evidence="6" key="1">
    <citation type="submission" date="2019-02" db="EMBL/GenBank/DDBJ databases">
        <authorList>
            <person name="Gruber-Vodicka R. H."/>
            <person name="Seah K. B. B."/>
        </authorList>
    </citation>
    <scope>NUCLEOTIDE SEQUENCE</scope>
    <source>
        <strain evidence="6">BECK_BY1</strain>
        <strain evidence="7">BECK_BY2</strain>
        <strain evidence="5">BECK_BY3</strain>
    </source>
</reference>
<feature type="repeat" description="TPR" evidence="3">
    <location>
        <begin position="84"/>
        <end position="117"/>
    </location>
</feature>
<keyword evidence="1" id="KW-0677">Repeat</keyword>
<dbReference type="PANTHER" id="PTHR44858:SF1">
    <property type="entry name" value="UDP-N-ACETYLGLUCOSAMINE--PEPTIDE N-ACETYLGLUCOSAMINYLTRANSFERASE SPINDLY-RELATED"/>
    <property type="match status" value="1"/>
</dbReference>
<dbReference type="EMBL" id="CAADFV010000023">
    <property type="protein sequence ID" value="VFK54822.1"/>
    <property type="molecule type" value="Genomic_DNA"/>
</dbReference>
<keyword evidence="4" id="KW-0812">Transmembrane</keyword>